<evidence type="ECO:0000313" key="12">
    <source>
        <dbReference type="EMBL" id="GGF91833.1"/>
    </source>
</evidence>
<comment type="function">
    <text evidence="7 8">Catalyzes the reversible reaction in which hydroxymethyl group from 5,10-methylenetetrahydrofolate is transferred onto alpha-ketoisovalerate to form ketopantoate.</text>
</comment>
<evidence type="ECO:0000256" key="8">
    <source>
        <dbReference type="HAMAP-Rule" id="MF_00156"/>
    </source>
</evidence>
<comment type="subcellular location">
    <subcellularLocation>
        <location evidence="8">Cytoplasm</location>
    </subcellularLocation>
</comment>
<protein>
    <recommendedName>
        <fullName evidence="8">3-methyl-2-oxobutanoate hydroxymethyltransferase</fullName>
        <ecNumber evidence="8">2.1.2.11</ecNumber>
    </recommendedName>
    <alternativeName>
        <fullName evidence="8">Ketopantoate hydroxymethyltransferase</fullName>
        <shortName evidence="8">KPHMT</shortName>
    </alternativeName>
</protein>
<keyword evidence="4 8" id="KW-0566">Pantothenate biosynthesis</keyword>
<dbReference type="SUPFAM" id="SSF51621">
    <property type="entry name" value="Phosphoenolpyruvate/pyruvate domain"/>
    <property type="match status" value="1"/>
</dbReference>
<feature type="active site" description="Proton acceptor" evidence="8 9">
    <location>
        <position position="179"/>
    </location>
</feature>
<organism evidence="12 13">
    <name type="scientific">Marinicella pacifica</name>
    <dbReference type="NCBI Taxonomy" id="1171543"/>
    <lineage>
        <taxon>Bacteria</taxon>
        <taxon>Pseudomonadati</taxon>
        <taxon>Pseudomonadota</taxon>
        <taxon>Gammaproteobacteria</taxon>
        <taxon>Lysobacterales</taxon>
        <taxon>Marinicellaceae</taxon>
        <taxon>Marinicella</taxon>
    </lineage>
</organism>
<comment type="similarity">
    <text evidence="2 8">Belongs to the PanB family.</text>
</comment>
<evidence type="ECO:0000256" key="3">
    <source>
        <dbReference type="ARBA" id="ARBA00011424"/>
    </source>
</evidence>
<dbReference type="GO" id="GO:0015940">
    <property type="term" value="P:pantothenate biosynthetic process"/>
    <property type="evidence" value="ECO:0007669"/>
    <property type="project" value="UniProtKB-UniRule"/>
</dbReference>
<evidence type="ECO:0000256" key="6">
    <source>
        <dbReference type="ARBA" id="ARBA00022723"/>
    </source>
</evidence>
<dbReference type="PIRSF" id="PIRSF000388">
    <property type="entry name" value="Pantoate_hydroxy_MeTrfase"/>
    <property type="match status" value="1"/>
</dbReference>
<accession>A0A917FNU3</accession>
<feature type="binding site" evidence="8 11">
    <location>
        <position position="42"/>
    </location>
    <ligand>
        <name>Mg(2+)</name>
        <dbReference type="ChEBI" id="CHEBI:18420"/>
    </ligand>
</feature>
<keyword evidence="8 11" id="KW-0460">Magnesium</keyword>
<dbReference type="NCBIfam" id="TIGR00222">
    <property type="entry name" value="panB"/>
    <property type="match status" value="1"/>
</dbReference>
<feature type="binding site" evidence="8 10">
    <location>
        <position position="110"/>
    </location>
    <ligand>
        <name>3-methyl-2-oxobutanoate</name>
        <dbReference type="ChEBI" id="CHEBI:11851"/>
    </ligand>
</feature>
<dbReference type="InterPro" id="IPR015813">
    <property type="entry name" value="Pyrv/PenolPyrv_kinase-like_dom"/>
</dbReference>
<dbReference type="Gene3D" id="3.20.20.60">
    <property type="entry name" value="Phosphoenolpyruvate-binding domains"/>
    <property type="match status" value="1"/>
</dbReference>
<dbReference type="CDD" id="cd06557">
    <property type="entry name" value="KPHMT-like"/>
    <property type="match status" value="1"/>
</dbReference>
<keyword evidence="5 8" id="KW-0808">Transferase</keyword>
<comment type="subunit">
    <text evidence="3 8">Homodecamer; pentamer of dimers.</text>
</comment>
<name>A0A917FNU3_9GAMM</name>
<evidence type="ECO:0000256" key="10">
    <source>
        <dbReference type="PIRSR" id="PIRSR000388-2"/>
    </source>
</evidence>
<dbReference type="Proteomes" id="UP000605253">
    <property type="component" value="Unassembled WGS sequence"/>
</dbReference>
<comment type="caution">
    <text evidence="12">The sequence shown here is derived from an EMBL/GenBank/DDBJ whole genome shotgun (WGS) entry which is preliminary data.</text>
</comment>
<reference evidence="12" key="2">
    <citation type="submission" date="2020-09" db="EMBL/GenBank/DDBJ databases">
        <authorList>
            <person name="Sun Q."/>
            <person name="Zhou Y."/>
        </authorList>
    </citation>
    <scope>NUCLEOTIDE SEQUENCE</scope>
    <source>
        <strain evidence="12">CGMCC 1.12181</strain>
    </source>
</reference>
<evidence type="ECO:0000256" key="7">
    <source>
        <dbReference type="ARBA" id="ARBA00056497"/>
    </source>
</evidence>
<evidence type="ECO:0000256" key="11">
    <source>
        <dbReference type="PIRSR" id="PIRSR000388-3"/>
    </source>
</evidence>
<dbReference type="FunFam" id="3.20.20.60:FF:000003">
    <property type="entry name" value="3-methyl-2-oxobutanoate hydroxymethyltransferase"/>
    <property type="match status" value="1"/>
</dbReference>
<dbReference type="InterPro" id="IPR003700">
    <property type="entry name" value="Pantoate_hydroxy_MeTrfase"/>
</dbReference>
<keyword evidence="13" id="KW-1185">Reference proteome</keyword>
<evidence type="ECO:0000256" key="5">
    <source>
        <dbReference type="ARBA" id="ARBA00022679"/>
    </source>
</evidence>
<reference evidence="12" key="1">
    <citation type="journal article" date="2014" name="Int. J. Syst. Evol. Microbiol.">
        <title>Complete genome sequence of Corynebacterium casei LMG S-19264T (=DSM 44701T), isolated from a smear-ripened cheese.</title>
        <authorList>
            <consortium name="US DOE Joint Genome Institute (JGI-PGF)"/>
            <person name="Walter F."/>
            <person name="Albersmeier A."/>
            <person name="Kalinowski J."/>
            <person name="Ruckert C."/>
        </authorList>
    </citation>
    <scope>NUCLEOTIDE SEQUENCE</scope>
    <source>
        <strain evidence="12">CGMCC 1.12181</strain>
    </source>
</reference>
<evidence type="ECO:0000256" key="4">
    <source>
        <dbReference type="ARBA" id="ARBA00022655"/>
    </source>
</evidence>
<evidence type="ECO:0000256" key="2">
    <source>
        <dbReference type="ARBA" id="ARBA00008676"/>
    </source>
</evidence>
<dbReference type="GO" id="GO:0003864">
    <property type="term" value="F:3-methyl-2-oxobutanoate hydroxymethyltransferase activity"/>
    <property type="evidence" value="ECO:0007669"/>
    <property type="project" value="UniProtKB-UniRule"/>
</dbReference>
<evidence type="ECO:0000256" key="9">
    <source>
        <dbReference type="PIRSR" id="PIRSR000388-1"/>
    </source>
</evidence>
<dbReference type="AlphaFoldDB" id="A0A917FNU3"/>
<keyword evidence="6 8" id="KW-0479">Metal-binding</keyword>
<feature type="binding site" evidence="8 11">
    <location>
        <position position="112"/>
    </location>
    <ligand>
        <name>Mg(2+)</name>
        <dbReference type="ChEBI" id="CHEBI:18420"/>
    </ligand>
</feature>
<dbReference type="PANTHER" id="PTHR20881">
    <property type="entry name" value="3-METHYL-2-OXOBUTANOATE HYDROXYMETHYLTRANSFERASE"/>
    <property type="match status" value="1"/>
</dbReference>
<evidence type="ECO:0000313" key="13">
    <source>
        <dbReference type="Proteomes" id="UP000605253"/>
    </source>
</evidence>
<proteinExistence type="inferred from homology"/>
<keyword evidence="8" id="KW-0963">Cytoplasm</keyword>
<feature type="binding site" evidence="8 10">
    <location>
        <position position="81"/>
    </location>
    <ligand>
        <name>3-methyl-2-oxobutanoate</name>
        <dbReference type="ChEBI" id="CHEBI:11851"/>
    </ligand>
</feature>
<dbReference type="Pfam" id="PF02548">
    <property type="entry name" value="Pantoate_transf"/>
    <property type="match status" value="1"/>
</dbReference>
<dbReference type="InterPro" id="IPR040442">
    <property type="entry name" value="Pyrv_kinase-like_dom_sf"/>
</dbReference>
<dbReference type="HAMAP" id="MF_00156">
    <property type="entry name" value="PanB"/>
    <property type="match status" value="1"/>
</dbReference>
<evidence type="ECO:0000256" key="1">
    <source>
        <dbReference type="ARBA" id="ARBA00005033"/>
    </source>
</evidence>
<sequence>MNLNDLKQKHANAEKLAMLTCYDFSSAKIMNRSAVDMILVGDSAAMVMHGENATLPMDIERMRDHVRAVVKGAPDKFIIADMPFLSFRQSIDAGMQAVKTLMQAGAHAVKLEAVDGHEELIQHIVQSGIPVMGHVGLTPQFINQFGGFKVQGKDRVSYDKIRADALKLQKLGCFSVVLECVPSELAQQITAETDLITIGIGAGSQVDGQVLVMHDMLGYPSAFNPKFVRHYLDVSNLFERAFNQYVEDVKKGDFPADKESY</sequence>
<dbReference type="NCBIfam" id="NF001452">
    <property type="entry name" value="PRK00311.1"/>
    <property type="match status" value="1"/>
</dbReference>
<feature type="binding site" evidence="8 10">
    <location>
        <begin position="42"/>
        <end position="43"/>
    </location>
    <ligand>
        <name>3-methyl-2-oxobutanoate</name>
        <dbReference type="ChEBI" id="CHEBI:11851"/>
    </ligand>
</feature>
<gene>
    <name evidence="8 12" type="primary">panB</name>
    <name evidence="12" type="ORF">GCM10011365_11310</name>
</gene>
<comment type="cofactor">
    <cofactor evidence="8 11">
        <name>Mg(2+)</name>
        <dbReference type="ChEBI" id="CHEBI:18420"/>
    </cofactor>
    <text evidence="8 11">Binds 1 Mg(2+) ion per subunit.</text>
</comment>
<dbReference type="EC" id="2.1.2.11" evidence="8"/>
<comment type="catalytic activity">
    <reaction evidence="8">
        <text>(6R)-5,10-methylene-5,6,7,8-tetrahydrofolate + 3-methyl-2-oxobutanoate + H2O = 2-dehydropantoate + (6S)-5,6,7,8-tetrahydrofolate</text>
        <dbReference type="Rhea" id="RHEA:11824"/>
        <dbReference type="ChEBI" id="CHEBI:11561"/>
        <dbReference type="ChEBI" id="CHEBI:11851"/>
        <dbReference type="ChEBI" id="CHEBI:15377"/>
        <dbReference type="ChEBI" id="CHEBI:15636"/>
        <dbReference type="ChEBI" id="CHEBI:57453"/>
        <dbReference type="EC" id="2.1.2.11"/>
    </reaction>
</comment>
<dbReference type="PANTHER" id="PTHR20881:SF0">
    <property type="entry name" value="3-METHYL-2-OXOBUTANOATE HYDROXYMETHYLTRANSFERASE"/>
    <property type="match status" value="1"/>
</dbReference>
<dbReference type="GO" id="GO:0005737">
    <property type="term" value="C:cytoplasm"/>
    <property type="evidence" value="ECO:0007669"/>
    <property type="project" value="UniProtKB-SubCell"/>
</dbReference>
<comment type="pathway">
    <text evidence="1 8">Cofactor biosynthesis; (R)-pantothenate biosynthesis; (R)-pantoate from 3-methyl-2-oxobutanoate: step 1/2.</text>
</comment>
<dbReference type="GO" id="GO:0000287">
    <property type="term" value="F:magnesium ion binding"/>
    <property type="evidence" value="ECO:0007669"/>
    <property type="project" value="TreeGrafter"/>
</dbReference>
<feature type="binding site" evidence="8 11">
    <location>
        <position position="81"/>
    </location>
    <ligand>
        <name>Mg(2+)</name>
        <dbReference type="ChEBI" id="CHEBI:18420"/>
    </ligand>
</feature>
<dbReference type="RefSeq" id="WP_188364736.1">
    <property type="nucleotide sequence ID" value="NZ_BAABJF010000015.1"/>
</dbReference>
<dbReference type="EMBL" id="BMEO01000004">
    <property type="protein sequence ID" value="GGF91833.1"/>
    <property type="molecule type" value="Genomic_DNA"/>
</dbReference>